<name>A0AAW0UZB0_SCYPA</name>
<evidence type="ECO:0000313" key="1">
    <source>
        <dbReference type="EMBL" id="KAK8405256.1"/>
    </source>
</evidence>
<dbReference type="EMBL" id="JARAKH010000003">
    <property type="protein sequence ID" value="KAK8405256.1"/>
    <property type="molecule type" value="Genomic_DNA"/>
</dbReference>
<sequence>MAINVVFPLLIPLEEDVYNATRLLPGDTSGGPLAFTQARYCVVVAEDAVPSSSLASVRAVHKQGELEYAEEWIAEVEQEMEQKEEQEEE</sequence>
<evidence type="ECO:0000313" key="2">
    <source>
        <dbReference type="Proteomes" id="UP001487740"/>
    </source>
</evidence>
<gene>
    <name evidence="1" type="ORF">O3P69_001672</name>
</gene>
<dbReference type="Proteomes" id="UP001487740">
    <property type="component" value="Unassembled WGS sequence"/>
</dbReference>
<protein>
    <submittedName>
        <fullName evidence="1">Uncharacterized protein</fullName>
    </submittedName>
</protein>
<accession>A0AAW0UZB0</accession>
<comment type="caution">
    <text evidence="1">The sequence shown here is derived from an EMBL/GenBank/DDBJ whole genome shotgun (WGS) entry which is preliminary data.</text>
</comment>
<keyword evidence="2" id="KW-1185">Reference proteome</keyword>
<proteinExistence type="predicted"/>
<reference evidence="1 2" key="1">
    <citation type="submission" date="2023-03" db="EMBL/GenBank/DDBJ databases">
        <title>High-quality genome of Scylla paramamosain provides insights in environmental adaptation.</title>
        <authorList>
            <person name="Zhang L."/>
        </authorList>
    </citation>
    <scope>NUCLEOTIDE SEQUENCE [LARGE SCALE GENOMIC DNA]</scope>
    <source>
        <strain evidence="1">LZ_2023a</strain>
        <tissue evidence="1">Muscle</tissue>
    </source>
</reference>
<dbReference type="AlphaFoldDB" id="A0AAW0UZB0"/>
<organism evidence="1 2">
    <name type="scientific">Scylla paramamosain</name>
    <name type="common">Mud crab</name>
    <dbReference type="NCBI Taxonomy" id="85552"/>
    <lineage>
        <taxon>Eukaryota</taxon>
        <taxon>Metazoa</taxon>
        <taxon>Ecdysozoa</taxon>
        <taxon>Arthropoda</taxon>
        <taxon>Crustacea</taxon>
        <taxon>Multicrustacea</taxon>
        <taxon>Malacostraca</taxon>
        <taxon>Eumalacostraca</taxon>
        <taxon>Eucarida</taxon>
        <taxon>Decapoda</taxon>
        <taxon>Pleocyemata</taxon>
        <taxon>Brachyura</taxon>
        <taxon>Eubrachyura</taxon>
        <taxon>Portunoidea</taxon>
        <taxon>Portunidae</taxon>
        <taxon>Portuninae</taxon>
        <taxon>Scylla</taxon>
    </lineage>
</organism>